<evidence type="ECO:0000256" key="4">
    <source>
        <dbReference type="SAM" id="MobiDB-lite"/>
    </source>
</evidence>
<feature type="compositionally biased region" description="Gly residues" evidence="4">
    <location>
        <begin position="72"/>
        <end position="88"/>
    </location>
</feature>
<evidence type="ECO:0000313" key="6">
    <source>
        <dbReference type="EMBL" id="SCG45434.1"/>
    </source>
</evidence>
<dbReference type="Pfam" id="PF03167">
    <property type="entry name" value="UDG"/>
    <property type="match status" value="1"/>
</dbReference>
<gene>
    <name evidence="6" type="ORF">GA0070614_1322</name>
</gene>
<accession>A0A1C5HHH4</accession>
<feature type="region of interest" description="Disordered" evidence="4">
    <location>
        <begin position="1"/>
        <end position="93"/>
    </location>
</feature>
<dbReference type="SMART" id="SM00987">
    <property type="entry name" value="UreE_C"/>
    <property type="match status" value="1"/>
</dbReference>
<sequence length="271" mass="28169">MTPPRRTPAGGRPTDPATGGRGRTTDGTTDDLAHTADGPGRSTDDLGHNADGYGRATGELGHTADGLSRSTGGLGHTGGDLARTGGGGRRARPTKAELAAAADRTIPDVIADGLDVVFVGINPGLWSAATGWHFARPGNRFWPALHRGGFTPRQLHPGEQDELPRLGLGITNMVARASARADELTAAELVAGAEILADKVRRRRPAWVAVVGVTAYRIGFARPKAGFGPQPERLAGARLWVLPNPSGLNAHFTAETLGAAFGELRAAVTRP</sequence>
<keyword evidence="2" id="KW-0378">Hydrolase</keyword>
<dbReference type="GO" id="GO:0008263">
    <property type="term" value="F:pyrimidine-specific mismatch base pair DNA N-glycosylase activity"/>
    <property type="evidence" value="ECO:0007669"/>
    <property type="project" value="TreeGrafter"/>
</dbReference>
<dbReference type="Gene3D" id="3.40.470.10">
    <property type="entry name" value="Uracil-DNA glycosylase-like domain"/>
    <property type="match status" value="1"/>
</dbReference>
<feature type="domain" description="Uracil-DNA glycosylase-like" evidence="5">
    <location>
        <begin position="107"/>
        <end position="265"/>
    </location>
</feature>
<dbReference type="PANTHER" id="PTHR12159">
    <property type="entry name" value="G/T AND G/U MISMATCH-SPECIFIC DNA GLYCOSYLASE"/>
    <property type="match status" value="1"/>
</dbReference>
<dbReference type="GO" id="GO:0004844">
    <property type="term" value="F:uracil DNA N-glycosylase activity"/>
    <property type="evidence" value="ECO:0007669"/>
    <property type="project" value="TreeGrafter"/>
</dbReference>
<keyword evidence="1" id="KW-0227">DNA damage</keyword>
<evidence type="ECO:0000313" key="7">
    <source>
        <dbReference type="Proteomes" id="UP000198215"/>
    </source>
</evidence>
<dbReference type="InterPro" id="IPR005122">
    <property type="entry name" value="Uracil-DNA_glycosylase-like"/>
</dbReference>
<dbReference type="Proteomes" id="UP000198215">
    <property type="component" value="Chromosome I"/>
</dbReference>
<evidence type="ECO:0000256" key="1">
    <source>
        <dbReference type="ARBA" id="ARBA00022763"/>
    </source>
</evidence>
<evidence type="ECO:0000256" key="2">
    <source>
        <dbReference type="ARBA" id="ARBA00022801"/>
    </source>
</evidence>
<evidence type="ECO:0000259" key="5">
    <source>
        <dbReference type="SMART" id="SM00986"/>
    </source>
</evidence>
<evidence type="ECO:0000256" key="3">
    <source>
        <dbReference type="ARBA" id="ARBA00023204"/>
    </source>
</evidence>
<dbReference type="EMBL" id="LT607753">
    <property type="protein sequence ID" value="SCG45434.1"/>
    <property type="molecule type" value="Genomic_DNA"/>
</dbReference>
<keyword evidence="3" id="KW-0234">DNA repair</keyword>
<dbReference type="PANTHER" id="PTHR12159:SF9">
    <property type="entry name" value="G_T MISMATCH-SPECIFIC THYMINE DNA GLYCOSYLASE"/>
    <property type="match status" value="1"/>
</dbReference>
<dbReference type="CDD" id="cd10028">
    <property type="entry name" value="UDG-F2_TDG_MUG"/>
    <property type="match status" value="1"/>
</dbReference>
<dbReference type="GO" id="GO:0006285">
    <property type="term" value="P:base-excision repair, AP site formation"/>
    <property type="evidence" value="ECO:0007669"/>
    <property type="project" value="InterPro"/>
</dbReference>
<organism evidence="6 7">
    <name type="scientific">Micromonospora coxensis</name>
    <dbReference type="NCBI Taxonomy" id="356852"/>
    <lineage>
        <taxon>Bacteria</taxon>
        <taxon>Bacillati</taxon>
        <taxon>Actinomycetota</taxon>
        <taxon>Actinomycetes</taxon>
        <taxon>Micromonosporales</taxon>
        <taxon>Micromonosporaceae</taxon>
        <taxon>Micromonospora</taxon>
    </lineage>
</organism>
<dbReference type="NCBIfam" id="NF007570">
    <property type="entry name" value="PRK10201.1"/>
    <property type="match status" value="1"/>
</dbReference>
<dbReference type="InterPro" id="IPR015637">
    <property type="entry name" value="MUG/TDG"/>
</dbReference>
<dbReference type="SUPFAM" id="SSF52141">
    <property type="entry name" value="Uracil-DNA glycosylase-like"/>
    <property type="match status" value="1"/>
</dbReference>
<dbReference type="InterPro" id="IPR036895">
    <property type="entry name" value="Uracil-DNA_glycosylase-like_sf"/>
</dbReference>
<proteinExistence type="predicted"/>
<feature type="compositionally biased region" description="Low complexity" evidence="4">
    <location>
        <begin position="7"/>
        <end position="18"/>
    </location>
</feature>
<dbReference type="AlphaFoldDB" id="A0A1C5HHH4"/>
<dbReference type="SMART" id="SM00986">
    <property type="entry name" value="UDG"/>
    <property type="match status" value="1"/>
</dbReference>
<protein>
    <submittedName>
        <fullName evidence="6">G/U mismatch-specific uracil-DNA glycosylase</fullName>
    </submittedName>
</protein>
<reference evidence="7" key="1">
    <citation type="submission" date="2016-06" db="EMBL/GenBank/DDBJ databases">
        <authorList>
            <person name="Varghese N."/>
            <person name="Submissions Spin"/>
        </authorList>
    </citation>
    <scope>NUCLEOTIDE SEQUENCE [LARGE SCALE GENOMIC DNA]</scope>
    <source>
        <strain evidence="7">DSM 45161</strain>
    </source>
</reference>
<keyword evidence="7" id="KW-1185">Reference proteome</keyword>
<name>A0A1C5HHH4_9ACTN</name>